<dbReference type="Gene3D" id="3.20.20.190">
    <property type="entry name" value="Phosphatidylinositol (PI) phosphodiesterase"/>
    <property type="match status" value="1"/>
</dbReference>
<accession>A0A077DCI8</accession>
<dbReference type="STRING" id="1072685.IX83_04115"/>
<gene>
    <name evidence="2" type="ORF">IX83_04115</name>
</gene>
<dbReference type="PANTHER" id="PTHR46211:SF1">
    <property type="entry name" value="GLYCEROPHOSPHODIESTER PHOSPHODIESTERASE, CYTOPLASMIC"/>
    <property type="match status" value="1"/>
</dbReference>
<dbReference type="InterPro" id="IPR017946">
    <property type="entry name" value="PLC-like_Pdiesterase_TIM-brl"/>
</dbReference>
<dbReference type="CDD" id="cd08562">
    <property type="entry name" value="GDPD_EcUgpQ_like"/>
    <property type="match status" value="1"/>
</dbReference>
<keyword evidence="3" id="KW-1185">Reference proteome</keyword>
<proteinExistence type="predicted"/>
<dbReference type="OrthoDB" id="9795622at2"/>
<dbReference type="Pfam" id="PF03009">
    <property type="entry name" value="GDPD"/>
    <property type="match status" value="1"/>
</dbReference>
<name>A0A077DCI8_9BURK</name>
<feature type="domain" description="GP-PDE" evidence="1">
    <location>
        <begin position="9"/>
        <end position="247"/>
    </location>
</feature>
<evidence type="ECO:0000259" key="1">
    <source>
        <dbReference type="PROSITE" id="PS51704"/>
    </source>
</evidence>
<dbReference type="PROSITE" id="PS51704">
    <property type="entry name" value="GP_PDE"/>
    <property type="match status" value="1"/>
</dbReference>
<dbReference type="InterPro" id="IPR030395">
    <property type="entry name" value="GP_PDE_dom"/>
</dbReference>
<dbReference type="GO" id="GO:0006629">
    <property type="term" value="P:lipid metabolic process"/>
    <property type="evidence" value="ECO:0007669"/>
    <property type="project" value="InterPro"/>
</dbReference>
<dbReference type="KEGG" id="bpsi:IX83_04115"/>
<sequence length="254" mass="28506">MNTKNWPYPKLIAHRGAGKFAPENTLAAMRCGADHGFEMFEFDAKLSKDNHVVLLHDDDVDRTSNGKGKAAQKTYLELLSLDFGSWHSAYYAGESIPSLASIASYTIENGLYCNVEIKPCPGREEETGTLVARAVKTLWKDADLPVLLSSFEEKTLRAAQAEAPEIARAYLCEALPENYMQVFKELGCVAVNLDDKIVTKPLIDEFHQENIRVCVWTVNDYRRAKELFSWGCDAIITDEMERLSPLSMGLTQYV</sequence>
<dbReference type="SUPFAM" id="SSF51695">
    <property type="entry name" value="PLC-like phosphodiesterases"/>
    <property type="match status" value="1"/>
</dbReference>
<evidence type="ECO:0000313" key="2">
    <source>
        <dbReference type="EMBL" id="AIL32600.1"/>
    </source>
</evidence>
<dbReference type="NCBIfam" id="NF006989">
    <property type="entry name" value="PRK09454.1"/>
    <property type="match status" value="1"/>
</dbReference>
<reference evidence="2 3" key="1">
    <citation type="journal article" date="2014" name="BMC Genomics">
        <title>A genomic perspective on a new bacterial genus and species from the Alcaligenaceae family, Basilea psittacipulmonis.</title>
        <authorList>
            <person name="Whiteson K.L."/>
            <person name="Hernandez D."/>
            <person name="Lazarevic V."/>
            <person name="Gaia N."/>
            <person name="Farinelli L."/>
            <person name="Francois P."/>
            <person name="Pilo P."/>
            <person name="Frey J."/>
            <person name="Schrenzel J."/>
        </authorList>
    </citation>
    <scope>NUCLEOTIDE SEQUENCE [LARGE SCALE GENOMIC DNA]</scope>
    <source>
        <strain evidence="2 3">DSM 24701</strain>
    </source>
</reference>
<organism evidence="2 3">
    <name type="scientific">Basilea psittacipulmonis DSM 24701</name>
    <dbReference type="NCBI Taxonomy" id="1072685"/>
    <lineage>
        <taxon>Bacteria</taxon>
        <taxon>Pseudomonadati</taxon>
        <taxon>Pseudomonadota</taxon>
        <taxon>Betaproteobacteria</taxon>
        <taxon>Burkholderiales</taxon>
        <taxon>Alcaligenaceae</taxon>
        <taxon>Basilea</taxon>
    </lineage>
</organism>
<dbReference type="HOGENOM" id="CLU_030006_3_2_4"/>
<protein>
    <submittedName>
        <fullName evidence="2">Membrane protein</fullName>
    </submittedName>
</protein>
<dbReference type="eggNOG" id="COG0584">
    <property type="taxonomic scope" value="Bacteria"/>
</dbReference>
<dbReference type="PANTHER" id="PTHR46211">
    <property type="entry name" value="GLYCEROPHOSPHORYL DIESTER PHOSPHODIESTERASE"/>
    <property type="match status" value="1"/>
</dbReference>
<dbReference type="GO" id="GO:0008081">
    <property type="term" value="F:phosphoric diester hydrolase activity"/>
    <property type="evidence" value="ECO:0007669"/>
    <property type="project" value="InterPro"/>
</dbReference>
<dbReference type="AlphaFoldDB" id="A0A077DCI8"/>
<evidence type="ECO:0000313" key="3">
    <source>
        <dbReference type="Proteomes" id="UP000028945"/>
    </source>
</evidence>
<dbReference type="Proteomes" id="UP000028945">
    <property type="component" value="Chromosome"/>
</dbReference>
<dbReference type="EMBL" id="CP009238">
    <property type="protein sequence ID" value="AIL32600.1"/>
    <property type="molecule type" value="Genomic_DNA"/>
</dbReference>